<keyword evidence="2" id="KW-0472">Membrane</keyword>
<dbReference type="Pfam" id="PF08238">
    <property type="entry name" value="Sel1"/>
    <property type="match status" value="3"/>
</dbReference>
<sequence length="258" mass="28319">MPTCPKCASESARRSRKALAKDRSRRLKARFTCNSCGTRFVAYDPLAITFHSLAAVAVMLFLVILWQSLSESPGERAMREARAGSERSDNPGVINPRASVNIDRLNSNAENGDVDAQYRLGMALLREFDISTDPATQSEAIAMLRKAADGDHSQAQSLMGDLYFQGRGVVQDFVQAFDWYSKAANQGHAEAMYGLGKMSRSGWGRPVSLVDAYVWLNLASARGESRAVQARQEVLLQLSSGELAEAQQKSRELDLSIP</sequence>
<dbReference type="HOGENOM" id="CLU_087901_0_0_6"/>
<dbReference type="eggNOG" id="COG0790">
    <property type="taxonomic scope" value="Bacteria"/>
</dbReference>
<feature type="transmembrane region" description="Helical" evidence="2">
    <location>
        <begin position="48"/>
        <end position="69"/>
    </location>
</feature>
<evidence type="ECO:0000313" key="3">
    <source>
        <dbReference type="EMBL" id="EAQ95765.2"/>
    </source>
</evidence>
<dbReference type="InterPro" id="IPR050767">
    <property type="entry name" value="Sel1_AlgK"/>
</dbReference>
<dbReference type="PANTHER" id="PTHR11102:SF160">
    <property type="entry name" value="ERAD-ASSOCIATED E3 UBIQUITIN-PROTEIN LIGASE COMPONENT HRD3"/>
    <property type="match status" value="1"/>
</dbReference>
<proteinExistence type="predicted"/>
<dbReference type="AlphaFoldDB" id="A4AE17"/>
<dbReference type="SMART" id="SM00671">
    <property type="entry name" value="SEL1"/>
    <property type="match status" value="3"/>
</dbReference>
<evidence type="ECO:0000256" key="2">
    <source>
        <dbReference type="SAM" id="Phobius"/>
    </source>
</evidence>
<evidence type="ECO:0000256" key="1">
    <source>
        <dbReference type="SAM" id="MobiDB-lite"/>
    </source>
</evidence>
<feature type="region of interest" description="Disordered" evidence="1">
    <location>
        <begin position="77"/>
        <end position="96"/>
    </location>
</feature>
<accession>A4AE17</accession>
<dbReference type="PANTHER" id="PTHR11102">
    <property type="entry name" value="SEL-1-LIKE PROTEIN"/>
    <property type="match status" value="1"/>
</dbReference>
<keyword evidence="2" id="KW-0812">Transmembrane</keyword>
<name>A4AE17_9GAMM</name>
<keyword evidence="2" id="KW-1133">Transmembrane helix</keyword>
<dbReference type="Gene3D" id="1.25.40.10">
    <property type="entry name" value="Tetratricopeptide repeat domain"/>
    <property type="match status" value="1"/>
</dbReference>
<reference evidence="3 4" key="2">
    <citation type="journal article" date="2009" name="PLoS ONE">
        <title>The photosynthetic apparatus and its regulation in the aerobic gammaproteobacterium Congregibacter litoralis gen. nov., sp. nov.</title>
        <authorList>
            <person name="Spring S."/>
            <person name="Lunsdorf H."/>
            <person name="Fuchs B.M."/>
            <person name="Tindall B.J."/>
        </authorList>
    </citation>
    <scope>NUCLEOTIDE SEQUENCE [LARGE SCALE GENOMIC DNA]</scope>
    <source>
        <strain evidence="3">KT71</strain>
    </source>
</reference>
<feature type="compositionally biased region" description="Basic and acidic residues" evidence="1">
    <location>
        <begin position="77"/>
        <end position="89"/>
    </location>
</feature>
<evidence type="ECO:0000313" key="4">
    <source>
        <dbReference type="Proteomes" id="UP000019205"/>
    </source>
</evidence>
<dbReference type="InterPro" id="IPR011990">
    <property type="entry name" value="TPR-like_helical_dom_sf"/>
</dbReference>
<dbReference type="InterPro" id="IPR006597">
    <property type="entry name" value="Sel1-like"/>
</dbReference>
<protein>
    <submittedName>
        <fullName evidence="3">Sel1 repeat protein</fullName>
    </submittedName>
</protein>
<keyword evidence="4" id="KW-1185">Reference proteome</keyword>
<organism evidence="3 4">
    <name type="scientific">Congregibacter litoralis KT71</name>
    <dbReference type="NCBI Taxonomy" id="314285"/>
    <lineage>
        <taxon>Bacteria</taxon>
        <taxon>Pseudomonadati</taxon>
        <taxon>Pseudomonadota</taxon>
        <taxon>Gammaproteobacteria</taxon>
        <taxon>Cellvibrionales</taxon>
        <taxon>Halieaceae</taxon>
        <taxon>Congregibacter</taxon>
    </lineage>
</organism>
<reference evidence="3 4" key="1">
    <citation type="journal article" date="2007" name="Proc. Natl. Acad. Sci. U.S.A.">
        <title>Characterization of a marine gammaproteobacterium capable of aerobic anoxygenic photosynthesis.</title>
        <authorList>
            <person name="Fuchs B.M."/>
            <person name="Spring S."/>
            <person name="Teeling H."/>
            <person name="Quast C."/>
            <person name="Wulf J."/>
            <person name="Schattenhofer M."/>
            <person name="Yan S."/>
            <person name="Ferriera S."/>
            <person name="Johnson J."/>
            <person name="Glockner F.O."/>
            <person name="Amann R."/>
        </authorList>
    </citation>
    <scope>NUCLEOTIDE SEQUENCE [LARGE SCALE GENOMIC DNA]</scope>
    <source>
        <strain evidence="3">KT71</strain>
    </source>
</reference>
<gene>
    <name evidence="3" type="ORF">KT71_18656</name>
</gene>
<comment type="caution">
    <text evidence="3">The sequence shown here is derived from an EMBL/GenBank/DDBJ whole genome shotgun (WGS) entry which is preliminary data.</text>
</comment>
<dbReference type="STRING" id="314285.KT71_18656"/>
<dbReference type="SUPFAM" id="SSF81901">
    <property type="entry name" value="HCP-like"/>
    <property type="match status" value="1"/>
</dbReference>
<dbReference type="EMBL" id="AAOA02000001">
    <property type="protein sequence ID" value="EAQ95765.2"/>
    <property type="molecule type" value="Genomic_DNA"/>
</dbReference>
<dbReference type="Proteomes" id="UP000019205">
    <property type="component" value="Chromosome"/>
</dbReference>